<accession>A0A8D8QYU3</accession>
<organism evidence="1">
    <name type="scientific">Cacopsylla melanoneura</name>
    <dbReference type="NCBI Taxonomy" id="428564"/>
    <lineage>
        <taxon>Eukaryota</taxon>
        <taxon>Metazoa</taxon>
        <taxon>Ecdysozoa</taxon>
        <taxon>Arthropoda</taxon>
        <taxon>Hexapoda</taxon>
        <taxon>Insecta</taxon>
        <taxon>Pterygota</taxon>
        <taxon>Neoptera</taxon>
        <taxon>Paraneoptera</taxon>
        <taxon>Hemiptera</taxon>
        <taxon>Sternorrhyncha</taxon>
        <taxon>Psylloidea</taxon>
        <taxon>Psyllidae</taxon>
        <taxon>Psyllinae</taxon>
        <taxon>Cacopsylla</taxon>
    </lineage>
</organism>
<reference evidence="1" key="1">
    <citation type="submission" date="2021-05" db="EMBL/GenBank/DDBJ databases">
        <authorList>
            <person name="Alioto T."/>
            <person name="Alioto T."/>
            <person name="Gomez Garrido J."/>
        </authorList>
    </citation>
    <scope>NUCLEOTIDE SEQUENCE</scope>
</reference>
<dbReference type="AlphaFoldDB" id="A0A8D8QYU3"/>
<dbReference type="EMBL" id="HBUF01115132">
    <property type="protein sequence ID" value="CAG6641048.1"/>
    <property type="molecule type" value="Transcribed_RNA"/>
</dbReference>
<sequence length="139" mass="16515">MYLLKTTCQNIILRVINKKHRLYNTKLLYSEYDVFNLRELYAQKLIIYAHKTNIWNASDHTHNTRRHNQINIPRVNKKKTQRHFIFLGPIIYNIVFNTINTGPIGKISIINIKKINTREKTKPILGLFKIKLNSIKSKK</sequence>
<evidence type="ECO:0000313" key="1">
    <source>
        <dbReference type="EMBL" id="CAG6641048.1"/>
    </source>
</evidence>
<proteinExistence type="predicted"/>
<protein>
    <submittedName>
        <fullName evidence="1">Uncharacterized protein</fullName>
    </submittedName>
</protein>
<name>A0A8D8QYU3_9HEMI</name>